<evidence type="ECO:0000313" key="1">
    <source>
        <dbReference type="EMBL" id="KAK3718044.1"/>
    </source>
</evidence>
<dbReference type="EMBL" id="JAUTXU010000034">
    <property type="protein sequence ID" value="KAK3718044.1"/>
    <property type="molecule type" value="Genomic_DNA"/>
</dbReference>
<reference evidence="1" key="1">
    <citation type="submission" date="2023-07" db="EMBL/GenBank/DDBJ databases">
        <title>Black Yeasts Isolated from many extreme environments.</title>
        <authorList>
            <person name="Coleine C."/>
            <person name="Stajich J.E."/>
            <person name="Selbmann L."/>
        </authorList>
    </citation>
    <scope>NUCLEOTIDE SEQUENCE</scope>
    <source>
        <strain evidence="1">CCFEE 5714</strain>
    </source>
</reference>
<name>A0ACC3NJB0_9PEZI</name>
<sequence length="163" mass="18405">MAPKSLQPHVSWLRMGFNFMGCCFAGCILFGALHYSRVPLTLDIIFTIFLAELNRFANEQRRNRLELSNLPGSLEESKVKLEKSGDDAIKNVDSIASIVGYREDRDLFTSALQSYVHARSCRLVLVCIDGDGPEDKDMADVFKEVRQLVNILLASTWTYPSQK</sequence>
<proteinExistence type="predicted"/>
<protein>
    <submittedName>
        <fullName evidence="1">Uncharacterized protein</fullName>
    </submittedName>
</protein>
<organism evidence="1 2">
    <name type="scientific">Vermiconidia calcicola</name>
    <dbReference type="NCBI Taxonomy" id="1690605"/>
    <lineage>
        <taxon>Eukaryota</taxon>
        <taxon>Fungi</taxon>
        <taxon>Dikarya</taxon>
        <taxon>Ascomycota</taxon>
        <taxon>Pezizomycotina</taxon>
        <taxon>Dothideomycetes</taxon>
        <taxon>Dothideomycetidae</taxon>
        <taxon>Mycosphaerellales</taxon>
        <taxon>Extremaceae</taxon>
        <taxon>Vermiconidia</taxon>
    </lineage>
</organism>
<evidence type="ECO:0000313" key="2">
    <source>
        <dbReference type="Proteomes" id="UP001281147"/>
    </source>
</evidence>
<comment type="caution">
    <text evidence="1">The sequence shown here is derived from an EMBL/GenBank/DDBJ whole genome shotgun (WGS) entry which is preliminary data.</text>
</comment>
<keyword evidence="2" id="KW-1185">Reference proteome</keyword>
<gene>
    <name evidence="1" type="ORF">LTR37_005470</name>
</gene>
<dbReference type="Proteomes" id="UP001281147">
    <property type="component" value="Unassembled WGS sequence"/>
</dbReference>
<accession>A0ACC3NJB0</accession>